<evidence type="ECO:0000313" key="3">
    <source>
        <dbReference type="EMBL" id="KAB8345878.1"/>
    </source>
</evidence>
<protein>
    <recommendedName>
        <fullName evidence="5">Transmembrane protein</fullName>
    </recommendedName>
</protein>
<evidence type="ECO:0008006" key="5">
    <source>
        <dbReference type="Google" id="ProtNLM"/>
    </source>
</evidence>
<dbReference type="AlphaFoldDB" id="A0A5N6KUC9"/>
<comment type="caution">
    <text evidence="3">The sequence shown here is derived from an EMBL/GenBank/DDBJ whole genome shotgun (WGS) entry which is preliminary data.</text>
</comment>
<organism evidence="3 4">
    <name type="scientific">Carpinus fangiana</name>
    <dbReference type="NCBI Taxonomy" id="176857"/>
    <lineage>
        <taxon>Eukaryota</taxon>
        <taxon>Viridiplantae</taxon>
        <taxon>Streptophyta</taxon>
        <taxon>Embryophyta</taxon>
        <taxon>Tracheophyta</taxon>
        <taxon>Spermatophyta</taxon>
        <taxon>Magnoliopsida</taxon>
        <taxon>eudicotyledons</taxon>
        <taxon>Gunneridae</taxon>
        <taxon>Pentapetalae</taxon>
        <taxon>rosids</taxon>
        <taxon>fabids</taxon>
        <taxon>Fagales</taxon>
        <taxon>Betulaceae</taxon>
        <taxon>Carpinus</taxon>
    </lineage>
</organism>
<gene>
    <name evidence="3" type="ORF">FH972_022933</name>
</gene>
<evidence type="ECO:0000256" key="1">
    <source>
        <dbReference type="SAM" id="MobiDB-lite"/>
    </source>
</evidence>
<keyword evidence="2" id="KW-0812">Transmembrane</keyword>
<keyword evidence="2" id="KW-0472">Membrane</keyword>
<feature type="transmembrane region" description="Helical" evidence="2">
    <location>
        <begin position="34"/>
        <end position="60"/>
    </location>
</feature>
<proteinExistence type="predicted"/>
<reference evidence="3 4" key="1">
    <citation type="submission" date="2019-06" db="EMBL/GenBank/DDBJ databases">
        <title>A chromosomal-level reference genome of Carpinus fangiana (Coryloideae, Betulaceae).</title>
        <authorList>
            <person name="Yang X."/>
            <person name="Wang Z."/>
            <person name="Zhang L."/>
            <person name="Hao G."/>
            <person name="Liu J."/>
            <person name="Yang Y."/>
        </authorList>
    </citation>
    <scope>NUCLEOTIDE SEQUENCE [LARGE SCALE GENOMIC DNA]</scope>
    <source>
        <strain evidence="3">Cfa_2016G</strain>
        <tissue evidence="3">Leaf</tissue>
    </source>
</reference>
<keyword evidence="4" id="KW-1185">Reference proteome</keyword>
<dbReference type="EMBL" id="VIBQ01000013">
    <property type="protein sequence ID" value="KAB8345878.1"/>
    <property type="molecule type" value="Genomic_DNA"/>
</dbReference>
<keyword evidence="2" id="KW-1133">Transmembrane helix</keyword>
<sequence>MINTMNARSAPCGNDVDVEMQSAARSHRKSKCKLYGCAGLTALIVAFIVTGMVLCTLALANVRPFSDRTPPRAIVSRFSRMTPSTPSLNATLRVGDDLFRFPPHHHVQNNPGVPHLAKRLWPFSDFYDALHEFDAFHTSEEGLPPDAFTYNRKALPDLGKGRAYGLPDKLNFLEAPYGLFRIQEERKARKMAEEKALKKAAEKARKKVAEKAHQKPAEKAHHKNKKEDDNELEARSFPDLLEMAYHHVIDVMRVAASTVDRISEQQQQQQQRNKDDEVEKRGFPNLLDGAYKQVMDVMLVVADVEANKPAPEANATDSDATTHDATHAVQKREVLEQKQREKRALWDLFQEFGDAYNEVAGRLSDKMTKAYQGISEAYDAYGARQEDNRLLEAHQSLRPVYNVPEEIDDLAMYSPMWT</sequence>
<accession>A0A5N6KUC9</accession>
<feature type="region of interest" description="Disordered" evidence="1">
    <location>
        <begin position="262"/>
        <end position="283"/>
    </location>
</feature>
<feature type="region of interest" description="Disordered" evidence="1">
    <location>
        <begin position="193"/>
        <end position="232"/>
    </location>
</feature>
<feature type="compositionally biased region" description="Basic and acidic residues" evidence="1">
    <location>
        <begin position="272"/>
        <end position="282"/>
    </location>
</feature>
<dbReference type="Proteomes" id="UP000327013">
    <property type="component" value="Unassembled WGS sequence"/>
</dbReference>
<name>A0A5N6KUC9_9ROSI</name>
<evidence type="ECO:0000256" key="2">
    <source>
        <dbReference type="SAM" id="Phobius"/>
    </source>
</evidence>
<evidence type="ECO:0000313" key="4">
    <source>
        <dbReference type="Proteomes" id="UP000327013"/>
    </source>
</evidence>